<name>A0ABW5KVP7_9FLAO</name>
<dbReference type="Proteomes" id="UP001597472">
    <property type="component" value="Unassembled WGS sequence"/>
</dbReference>
<dbReference type="PROSITE" id="PS50206">
    <property type="entry name" value="RHODANESE_3"/>
    <property type="match status" value="1"/>
</dbReference>
<keyword evidence="3" id="KW-1185">Reference proteome</keyword>
<evidence type="ECO:0000313" key="3">
    <source>
        <dbReference type="Proteomes" id="UP001597472"/>
    </source>
</evidence>
<organism evidence="2 3">
    <name type="scientific">Bizionia sediminis</name>
    <dbReference type="NCBI Taxonomy" id="1737064"/>
    <lineage>
        <taxon>Bacteria</taxon>
        <taxon>Pseudomonadati</taxon>
        <taxon>Bacteroidota</taxon>
        <taxon>Flavobacteriia</taxon>
        <taxon>Flavobacteriales</taxon>
        <taxon>Flavobacteriaceae</taxon>
        <taxon>Bizionia</taxon>
    </lineage>
</organism>
<accession>A0ABW5KVP7</accession>
<evidence type="ECO:0000259" key="1">
    <source>
        <dbReference type="PROSITE" id="PS50206"/>
    </source>
</evidence>
<dbReference type="CDD" id="cd00158">
    <property type="entry name" value="RHOD"/>
    <property type="match status" value="1"/>
</dbReference>
<dbReference type="SUPFAM" id="SSF52821">
    <property type="entry name" value="Rhodanese/Cell cycle control phosphatase"/>
    <property type="match status" value="1"/>
</dbReference>
<dbReference type="Pfam" id="PF00581">
    <property type="entry name" value="Rhodanese"/>
    <property type="match status" value="1"/>
</dbReference>
<gene>
    <name evidence="2" type="ORF">ACFSQP_12070</name>
</gene>
<dbReference type="PANTHER" id="PTHR43031">
    <property type="entry name" value="FAD-DEPENDENT OXIDOREDUCTASE"/>
    <property type="match status" value="1"/>
</dbReference>
<reference evidence="3" key="1">
    <citation type="journal article" date="2019" name="Int. J. Syst. Evol. Microbiol.">
        <title>The Global Catalogue of Microorganisms (GCM) 10K type strain sequencing project: providing services to taxonomists for standard genome sequencing and annotation.</title>
        <authorList>
            <consortium name="The Broad Institute Genomics Platform"/>
            <consortium name="The Broad Institute Genome Sequencing Center for Infectious Disease"/>
            <person name="Wu L."/>
            <person name="Ma J."/>
        </authorList>
    </citation>
    <scope>NUCLEOTIDE SEQUENCE [LARGE SCALE GENOMIC DNA]</scope>
    <source>
        <strain evidence="3">KCTC 42587</strain>
    </source>
</reference>
<dbReference type="PANTHER" id="PTHR43031:SF1">
    <property type="entry name" value="PYRIDINE NUCLEOTIDE-DISULPHIDE OXIDOREDUCTASE"/>
    <property type="match status" value="1"/>
</dbReference>
<dbReference type="RefSeq" id="WP_376894862.1">
    <property type="nucleotide sequence ID" value="NZ_JBHULS010000007.1"/>
</dbReference>
<dbReference type="Gene3D" id="3.40.250.10">
    <property type="entry name" value="Rhodanese-like domain"/>
    <property type="match status" value="1"/>
</dbReference>
<proteinExistence type="predicted"/>
<dbReference type="InterPro" id="IPR036873">
    <property type="entry name" value="Rhodanese-like_dom_sf"/>
</dbReference>
<feature type="domain" description="Rhodanese" evidence="1">
    <location>
        <begin position="19"/>
        <end position="102"/>
    </location>
</feature>
<dbReference type="InterPro" id="IPR001763">
    <property type="entry name" value="Rhodanese-like_dom"/>
</dbReference>
<sequence>MGILDFIFGVKKRQIKAFLNQDAVILDVRTKREWESGHIPGAMHIPLNTLPNRIETIKKLNKPVIVCCASGARSSKAAKYLNLQHINAINGGGWQQLLKQHAN</sequence>
<dbReference type="EMBL" id="JBHULS010000007">
    <property type="protein sequence ID" value="MFD2552549.1"/>
    <property type="molecule type" value="Genomic_DNA"/>
</dbReference>
<protein>
    <submittedName>
        <fullName evidence="2">Rhodanese-like domain-containing protein</fullName>
    </submittedName>
</protein>
<comment type="caution">
    <text evidence="2">The sequence shown here is derived from an EMBL/GenBank/DDBJ whole genome shotgun (WGS) entry which is preliminary data.</text>
</comment>
<evidence type="ECO:0000313" key="2">
    <source>
        <dbReference type="EMBL" id="MFD2552549.1"/>
    </source>
</evidence>
<dbReference type="SMART" id="SM00450">
    <property type="entry name" value="RHOD"/>
    <property type="match status" value="1"/>
</dbReference>
<dbReference type="InterPro" id="IPR050229">
    <property type="entry name" value="GlpE_sulfurtransferase"/>
</dbReference>